<reference evidence="5" key="2">
    <citation type="submission" date="2008-08" db="EMBL/GenBank/DDBJ databases">
        <authorList>
            <consortium name="Diatom Consortium"/>
            <person name="Grigoriev I."/>
            <person name="Grimwood J."/>
            <person name="Kuo A."/>
            <person name="Otillar R.P."/>
            <person name="Salamov A."/>
            <person name="Detter J.C."/>
            <person name="Lindquist E."/>
            <person name="Shapiro H."/>
            <person name="Lucas S."/>
            <person name="Glavina del Rio T."/>
            <person name="Pitluck S."/>
            <person name="Rokhsar D."/>
            <person name="Bowler C."/>
        </authorList>
    </citation>
    <scope>GENOME REANNOTATION</scope>
    <source>
        <strain evidence="5">CCAP 1055/1</strain>
    </source>
</reference>
<dbReference type="PROSITE" id="PS50112">
    <property type="entry name" value="PAS"/>
    <property type="match status" value="1"/>
</dbReference>
<dbReference type="EMBL" id="CM000628">
    <property type="protein sequence ID" value="EEC43656.1"/>
    <property type="molecule type" value="Genomic_DNA"/>
</dbReference>
<feature type="region of interest" description="Disordered" evidence="1">
    <location>
        <begin position="787"/>
        <end position="812"/>
    </location>
</feature>
<dbReference type="SUPFAM" id="SSF57959">
    <property type="entry name" value="Leucine zipper domain"/>
    <property type="match status" value="1"/>
</dbReference>
<gene>
    <name evidence="4" type="ORF">PHATRDRAFT_50039</name>
</gene>
<dbReference type="Gene3D" id="3.30.450.20">
    <property type="entry name" value="PAS domain"/>
    <property type="match status" value="1"/>
</dbReference>
<dbReference type="Pfam" id="PF13426">
    <property type="entry name" value="PAS_9"/>
    <property type="match status" value="1"/>
</dbReference>
<dbReference type="InterPro" id="IPR035965">
    <property type="entry name" value="PAS-like_dom_sf"/>
</dbReference>
<name>B7GCQ4_PHATC</name>
<dbReference type="HOGENOM" id="CLU_383332_0_0_1"/>
<sequence length="812" mass="89297">MGDLAYANFGDADDLEDNDEDIGALGSILSWEDDEEGNQSMNAISAALREKESASSETSSVPPDTVQFSSRDGQFNFYSNGFSTASETSNSGNPLHLQTLSSENKGGALTMQLPMPTRVANFAQNQEQSPQLRSQPSNANQQTAQSNTQYQLDSPQHPENTMSQCRPQQGSNNSANLNQSQGLTAASFAQLLAQQGRSFMQQQSQSVQNQQFIQPNHQNAKDAVQQNGQQSQKMQYADPSAFLQQLQIAQLQQQLQVAHQQALQTQQSNQQPQASLSSDNQHQIGQYPQKQTQGAYPAPVSRTLAQQPSNPAQSYGVNQASVQQGSGSNQQMLLSQPNSQVSFQVPASRSTAAPELASATNIAKPPMKKKSRVSGKEAMPSTSSTTQSTLDGVVSASDTEESSKRKDRSMSVVGKRLKTEPIDTSNMTTEQKARANRDRNREHAKNTRMRKKAFLEELKTTVDDLCQERDTLVSERTCAASVMVEMHNTRTEVLMSFFALRSTNEKRRELWASILDESCFTCAVPVTPYRSFPASEVQASKCQRTILGIDGMIADTASINVLFDSIVDRKKYPEGKIEFRYTLVTEEAVVAGNQMMARWVMTTTNAVQCGAKMEVAKQGMLCCKFNSAHKIIGLELMFDVMAFMLQLKHTVGSDGFSVVPNTVQTCQRAFDTPIMMILADSPYTIVQVNKLWEEMTGYTAEEVVGKVGLAKLQCPRTDERTLQGLMHEIRFKRPSASKLLHSKKNGDTFMNFLVAYPLSTDSRITHYLIVTEHTGWPSLKTAGKGTLTGSIPMPSRQSTTSSIASSSDTNLS</sequence>
<feature type="domain" description="PAS" evidence="2">
    <location>
        <begin position="676"/>
        <end position="732"/>
    </location>
</feature>
<proteinExistence type="predicted"/>
<feature type="compositionally biased region" description="Polar residues" evidence="1">
    <location>
        <begin position="152"/>
        <end position="178"/>
    </location>
</feature>
<dbReference type="InterPro" id="IPR004827">
    <property type="entry name" value="bZIP"/>
</dbReference>
<dbReference type="GeneID" id="7198734"/>
<dbReference type="PaxDb" id="2850-Phatr50039"/>
<evidence type="ECO:0008006" key="6">
    <source>
        <dbReference type="Google" id="ProtNLM"/>
    </source>
</evidence>
<dbReference type="InParanoid" id="B7GCQ4"/>
<dbReference type="CDD" id="cd14809">
    <property type="entry name" value="bZIP_AUREO-like"/>
    <property type="match status" value="1"/>
</dbReference>
<feature type="region of interest" description="Disordered" evidence="1">
    <location>
        <begin position="123"/>
        <end position="178"/>
    </location>
</feature>
<accession>B7GCQ4</accession>
<dbReference type="CDD" id="cd00130">
    <property type="entry name" value="PAS"/>
    <property type="match status" value="1"/>
</dbReference>
<dbReference type="NCBIfam" id="TIGR00229">
    <property type="entry name" value="sensory_box"/>
    <property type="match status" value="1"/>
</dbReference>
<dbReference type="GO" id="GO:0003700">
    <property type="term" value="F:DNA-binding transcription factor activity"/>
    <property type="evidence" value="ECO:0007669"/>
    <property type="project" value="InterPro"/>
</dbReference>
<feature type="compositionally biased region" description="Polar residues" evidence="1">
    <location>
        <begin position="55"/>
        <end position="72"/>
    </location>
</feature>
<feature type="region of interest" description="Disordered" evidence="1">
    <location>
        <begin position="47"/>
        <end position="72"/>
    </location>
</feature>
<dbReference type="Gene3D" id="1.20.5.170">
    <property type="match status" value="1"/>
</dbReference>
<protein>
    <recommendedName>
        <fullName evidence="6">BZIP domain-containing protein</fullName>
    </recommendedName>
</protein>
<feature type="compositionally biased region" description="Low complexity" evidence="1">
    <location>
        <begin position="795"/>
        <end position="812"/>
    </location>
</feature>
<keyword evidence="5" id="KW-1185">Reference proteome</keyword>
<feature type="compositionally biased region" description="Basic and acidic residues" evidence="1">
    <location>
        <begin position="431"/>
        <end position="445"/>
    </location>
</feature>
<dbReference type="RefSeq" id="XP_002184920.1">
    <property type="nucleotide sequence ID" value="XM_002184884.1"/>
</dbReference>
<dbReference type="PROSITE" id="PS50217">
    <property type="entry name" value="BZIP"/>
    <property type="match status" value="1"/>
</dbReference>
<feature type="compositionally biased region" description="Polar residues" evidence="1">
    <location>
        <begin position="380"/>
        <end position="390"/>
    </location>
</feature>
<dbReference type="SUPFAM" id="SSF55785">
    <property type="entry name" value="PYP-like sensor domain (PAS domain)"/>
    <property type="match status" value="1"/>
</dbReference>
<dbReference type="InterPro" id="IPR046347">
    <property type="entry name" value="bZIP_sf"/>
</dbReference>
<evidence type="ECO:0000259" key="3">
    <source>
        <dbReference type="PROSITE" id="PS50217"/>
    </source>
</evidence>
<feature type="compositionally biased region" description="Polar residues" evidence="1">
    <location>
        <begin position="279"/>
        <end position="294"/>
    </location>
</feature>
<evidence type="ECO:0000256" key="1">
    <source>
        <dbReference type="SAM" id="MobiDB-lite"/>
    </source>
</evidence>
<reference evidence="4 5" key="1">
    <citation type="journal article" date="2008" name="Nature">
        <title>The Phaeodactylum genome reveals the evolutionary history of diatom genomes.</title>
        <authorList>
            <person name="Bowler C."/>
            <person name="Allen A.E."/>
            <person name="Badger J.H."/>
            <person name="Grimwood J."/>
            <person name="Jabbari K."/>
            <person name="Kuo A."/>
            <person name="Maheswari U."/>
            <person name="Martens C."/>
            <person name="Maumus F."/>
            <person name="Otillar R.P."/>
            <person name="Rayko E."/>
            <person name="Salamov A."/>
            <person name="Vandepoele K."/>
            <person name="Beszteri B."/>
            <person name="Gruber A."/>
            <person name="Heijde M."/>
            <person name="Katinka M."/>
            <person name="Mock T."/>
            <person name="Valentin K."/>
            <person name="Verret F."/>
            <person name="Berges J.A."/>
            <person name="Brownlee C."/>
            <person name="Cadoret J.P."/>
            <person name="Chiovitti A."/>
            <person name="Choi C.J."/>
            <person name="Coesel S."/>
            <person name="De Martino A."/>
            <person name="Detter J.C."/>
            <person name="Durkin C."/>
            <person name="Falciatore A."/>
            <person name="Fournet J."/>
            <person name="Haruta M."/>
            <person name="Huysman M.J."/>
            <person name="Jenkins B.D."/>
            <person name="Jiroutova K."/>
            <person name="Jorgensen R.E."/>
            <person name="Joubert Y."/>
            <person name="Kaplan A."/>
            <person name="Kroger N."/>
            <person name="Kroth P.G."/>
            <person name="La Roche J."/>
            <person name="Lindquist E."/>
            <person name="Lommer M."/>
            <person name="Martin-Jezequel V."/>
            <person name="Lopez P.J."/>
            <person name="Lucas S."/>
            <person name="Mangogna M."/>
            <person name="McGinnis K."/>
            <person name="Medlin L.K."/>
            <person name="Montsant A."/>
            <person name="Oudot-Le Secq M.P."/>
            <person name="Napoli C."/>
            <person name="Obornik M."/>
            <person name="Parker M.S."/>
            <person name="Petit J.L."/>
            <person name="Porcel B.M."/>
            <person name="Poulsen N."/>
            <person name="Robison M."/>
            <person name="Rychlewski L."/>
            <person name="Rynearson T.A."/>
            <person name="Schmutz J."/>
            <person name="Shapiro H."/>
            <person name="Siaut M."/>
            <person name="Stanley M."/>
            <person name="Sussman M.R."/>
            <person name="Taylor A.R."/>
            <person name="Vardi A."/>
            <person name="von Dassow P."/>
            <person name="Vyverman W."/>
            <person name="Willis A."/>
            <person name="Wyrwicz L.S."/>
            <person name="Rokhsar D.S."/>
            <person name="Weissenbach J."/>
            <person name="Armbrust E.V."/>
            <person name="Green B.R."/>
            <person name="Van de Peer Y."/>
            <person name="Grigoriev I.V."/>
        </authorList>
    </citation>
    <scope>NUCLEOTIDE SEQUENCE [LARGE SCALE GENOMIC DNA]</scope>
    <source>
        <strain evidence="4 5">CCAP 1055/1</strain>
    </source>
</reference>
<dbReference type="eggNOG" id="ENOG502S26N">
    <property type="taxonomic scope" value="Eukaryota"/>
</dbReference>
<feature type="region of interest" description="Disordered" evidence="1">
    <location>
        <begin position="266"/>
        <end position="447"/>
    </location>
</feature>
<evidence type="ECO:0000313" key="5">
    <source>
        <dbReference type="Proteomes" id="UP000000759"/>
    </source>
</evidence>
<dbReference type="KEGG" id="pti:PHATRDRAFT_50039"/>
<feature type="compositionally biased region" description="Polar residues" evidence="1">
    <location>
        <begin position="123"/>
        <end position="133"/>
    </location>
</feature>
<feature type="compositionally biased region" description="Polar residues" evidence="1">
    <location>
        <begin position="224"/>
        <end position="234"/>
    </location>
</feature>
<dbReference type="Proteomes" id="UP000000759">
    <property type="component" value="Chromosome 26"/>
</dbReference>
<dbReference type="AlphaFoldDB" id="B7GCQ4"/>
<feature type="compositionally biased region" description="Low complexity" evidence="1">
    <location>
        <begin position="266"/>
        <end position="278"/>
    </location>
</feature>
<feature type="domain" description="BZIP" evidence="3">
    <location>
        <begin position="430"/>
        <end position="475"/>
    </location>
</feature>
<evidence type="ECO:0000259" key="2">
    <source>
        <dbReference type="PROSITE" id="PS50112"/>
    </source>
</evidence>
<feature type="compositionally biased region" description="Low complexity" evidence="1">
    <location>
        <begin position="134"/>
        <end position="151"/>
    </location>
</feature>
<feature type="region of interest" description="Disordered" evidence="1">
    <location>
        <begin position="217"/>
        <end position="236"/>
    </location>
</feature>
<dbReference type="InterPro" id="IPR000014">
    <property type="entry name" value="PAS"/>
</dbReference>
<dbReference type="OrthoDB" id="447251at2759"/>
<organism evidence="4 5">
    <name type="scientific">Phaeodactylum tricornutum (strain CCAP 1055/1)</name>
    <dbReference type="NCBI Taxonomy" id="556484"/>
    <lineage>
        <taxon>Eukaryota</taxon>
        <taxon>Sar</taxon>
        <taxon>Stramenopiles</taxon>
        <taxon>Ochrophyta</taxon>
        <taxon>Bacillariophyta</taxon>
        <taxon>Bacillariophyceae</taxon>
        <taxon>Bacillariophycidae</taxon>
        <taxon>Naviculales</taxon>
        <taxon>Phaeodactylaceae</taxon>
        <taxon>Phaeodactylum</taxon>
    </lineage>
</organism>
<evidence type="ECO:0000313" key="4">
    <source>
        <dbReference type="EMBL" id="EEC43656.1"/>
    </source>
</evidence>
<feature type="compositionally biased region" description="Polar residues" evidence="1">
    <location>
        <begin position="303"/>
        <end position="351"/>
    </location>
</feature>